<feature type="binding site" evidence="7">
    <location>
        <position position="211"/>
    </location>
    <ligand>
        <name>Zn(2+)</name>
        <dbReference type="ChEBI" id="CHEBI:29105"/>
    </ligand>
</feature>
<reference evidence="8 9" key="1">
    <citation type="submission" date="2020-06" db="EMBL/GenBank/DDBJ databases">
        <title>The yeast mating-type switching endonuclease HO is a domesticated member of an unorthodox homing genetic element family.</title>
        <authorList>
            <person name="Coughlan A.Y."/>
            <person name="Lombardi L."/>
            <person name="Braun-Galleani S."/>
            <person name="Martos A.R."/>
            <person name="Galeote V."/>
            <person name="Bigey F."/>
            <person name="Dequin S."/>
            <person name="Byrne K.P."/>
            <person name="Wolfe K.H."/>
        </authorList>
    </citation>
    <scope>NUCLEOTIDE SEQUENCE [LARGE SCALE GENOMIC DNA]</scope>
    <source>
        <strain evidence="8 9">CBS2947</strain>
    </source>
</reference>
<comment type="function">
    <text evidence="7">Lyase that catalyzes the C1-decarboxylation of 4-hydroxy-3-methoxy-5-(all-trans-polyprenyl)benzoic acid into 2-methoxy-6-(all-trans-polyprenyl)phenol during ubiquinone biosynthesis.</text>
</comment>
<comment type="pathway">
    <text evidence="7">Cofactor biosynthesis; ubiquinone biosynthesis.</text>
</comment>
<dbReference type="GO" id="GO:0031314">
    <property type="term" value="C:extrinsic component of mitochondrial inner membrane"/>
    <property type="evidence" value="ECO:0007669"/>
    <property type="project" value="UniProtKB-UniRule"/>
</dbReference>
<dbReference type="GO" id="GO:0008270">
    <property type="term" value="F:zinc ion binding"/>
    <property type="evidence" value="ECO:0007669"/>
    <property type="project" value="UniProtKB-UniRule"/>
</dbReference>
<evidence type="ECO:0000256" key="3">
    <source>
        <dbReference type="ARBA" id="ARBA00023128"/>
    </source>
</evidence>
<protein>
    <recommendedName>
        <fullName evidence="6">4-hydroxy-3-methoxy-5-polyprenylbenzoate decarboxylase</fullName>
    </recommendedName>
</protein>
<comment type="cofactor">
    <cofactor evidence="7">
        <name>Zn(2+)</name>
        <dbReference type="ChEBI" id="CHEBI:29105"/>
    </cofactor>
</comment>
<keyword evidence="9" id="KW-1185">Reference proteome</keyword>
<proteinExistence type="inferred from homology"/>
<sequence length="332" mass="38318">MLRYVASGGSLSGKVLALQQRRQFVVATALTLGGFVLGKRARLADAMERGELHNKNDDQQLKRQEEIDRRLRALSNSRPMKPRYEGHIPLYAHEKLLLFVVSGLKSYLHPEDGMNIVQLGEATAVPIFLESLKKTMLSDKTGRRILREQPNIHSDTLHMNKLSKMPKNTLGYVYYQWLKKEGVSPDTRAPVRYIDDPVHAYIFKRYRQCHDFYHAINDLPIIIEGEIAVKALEGTNMGVPMALLGALLAPMRLKKVQRDRLYDIYLPWAVRTGLSCKPLINVYWEEILDKDIDELRQELGITPPPDLREVRKERSRIRKQLKMKYDSFEAQI</sequence>
<dbReference type="HAMAP" id="MF_03111">
    <property type="entry name" value="Coq4"/>
    <property type="match status" value="1"/>
</dbReference>
<evidence type="ECO:0000256" key="2">
    <source>
        <dbReference type="ARBA" id="ARBA00022792"/>
    </source>
</evidence>
<dbReference type="InterPro" id="IPR007715">
    <property type="entry name" value="Coq4"/>
</dbReference>
<dbReference type="EMBL" id="CP059274">
    <property type="protein sequence ID" value="QLQ82285.1"/>
    <property type="molecule type" value="Genomic_DNA"/>
</dbReference>
<keyword evidence="1 7" id="KW-0831">Ubiquinone biosynthesis</keyword>
<evidence type="ECO:0000256" key="6">
    <source>
        <dbReference type="ARBA" id="ARBA00081568"/>
    </source>
</evidence>
<dbReference type="InterPro" id="IPR027540">
    <property type="entry name" value="Coq4_euk"/>
</dbReference>
<dbReference type="Pfam" id="PF05019">
    <property type="entry name" value="Coq4"/>
    <property type="match status" value="1"/>
</dbReference>
<accession>A0A7H9I094</accession>
<feature type="binding site" evidence="7">
    <location>
        <position position="226"/>
    </location>
    <ligand>
        <name>Zn(2+)</name>
        <dbReference type="ChEBI" id="CHEBI:29105"/>
    </ligand>
</feature>
<evidence type="ECO:0000256" key="5">
    <source>
        <dbReference type="ARBA" id="ARBA00023239"/>
    </source>
</evidence>
<dbReference type="Proteomes" id="UP000510647">
    <property type="component" value="Chromosome 8"/>
</dbReference>
<comment type="subcellular location">
    <subcellularLocation>
        <location evidence="7">Mitochondrion inner membrane</location>
        <topology evidence="7">Peripheral membrane protein</topology>
        <orientation evidence="7">Matrix side</orientation>
    </subcellularLocation>
</comment>
<keyword evidence="4 7" id="KW-0472">Membrane</keyword>
<dbReference type="AlphaFoldDB" id="A0A7H9I094"/>
<feature type="binding site" evidence="7">
    <location>
        <position position="210"/>
    </location>
    <ligand>
        <name>Zn(2+)</name>
        <dbReference type="ChEBI" id="CHEBI:29105"/>
    </ligand>
</feature>
<dbReference type="PANTHER" id="PTHR12922:SF7">
    <property type="entry name" value="UBIQUINONE BIOSYNTHESIS PROTEIN COQ4 HOMOLOG, MITOCHONDRIAL"/>
    <property type="match status" value="1"/>
</dbReference>
<evidence type="ECO:0000313" key="8">
    <source>
        <dbReference type="EMBL" id="QLQ82285.1"/>
    </source>
</evidence>
<name>A0A7H9I094_9SACH</name>
<keyword evidence="3 7" id="KW-0496">Mitochondrion</keyword>
<feature type="binding site" evidence="7">
    <location>
        <position position="214"/>
    </location>
    <ligand>
        <name>Zn(2+)</name>
        <dbReference type="ChEBI" id="CHEBI:29105"/>
    </ligand>
</feature>
<evidence type="ECO:0000256" key="4">
    <source>
        <dbReference type="ARBA" id="ARBA00023136"/>
    </source>
</evidence>
<dbReference type="OrthoDB" id="4249at2759"/>
<dbReference type="PANTHER" id="PTHR12922">
    <property type="entry name" value="UBIQUINONE BIOSYNTHESIS PROTEIN"/>
    <property type="match status" value="1"/>
</dbReference>
<comment type="subunit">
    <text evidence="7">Component of a multi-subunit COQ enzyme complex, composed of at least COQ3, COQ4, COQ5, COQ6, COQ7 and COQ9.</text>
</comment>
<evidence type="ECO:0000256" key="7">
    <source>
        <dbReference type="HAMAP-Rule" id="MF_03111"/>
    </source>
</evidence>
<evidence type="ECO:0000313" key="9">
    <source>
        <dbReference type="Proteomes" id="UP000510647"/>
    </source>
</evidence>
<dbReference type="UniPathway" id="UPA00232"/>
<keyword evidence="2 7" id="KW-0999">Mitochondrion inner membrane</keyword>
<organism evidence="8 9">
    <name type="scientific">Torulaspora globosa</name>
    <dbReference type="NCBI Taxonomy" id="48254"/>
    <lineage>
        <taxon>Eukaryota</taxon>
        <taxon>Fungi</taxon>
        <taxon>Dikarya</taxon>
        <taxon>Ascomycota</taxon>
        <taxon>Saccharomycotina</taxon>
        <taxon>Saccharomycetes</taxon>
        <taxon>Saccharomycetales</taxon>
        <taxon>Saccharomycetaceae</taxon>
        <taxon>Torulaspora</taxon>
    </lineage>
</organism>
<comment type="similarity">
    <text evidence="7">Belongs to the COQ4 family.</text>
</comment>
<comment type="catalytic activity">
    <reaction evidence="7">
        <text>a 4-hydroxy-3-methoxy-5-(all-trans-polyprenyl)benzoate + H(+) = a 2-methoxy-6-(all-trans-polyprenyl)phenol + CO2</text>
        <dbReference type="Rhea" id="RHEA:81179"/>
        <dbReference type="Rhea" id="RHEA-COMP:9551"/>
        <dbReference type="Rhea" id="RHEA-COMP:10931"/>
        <dbReference type="ChEBI" id="CHEBI:15378"/>
        <dbReference type="ChEBI" id="CHEBI:16526"/>
        <dbReference type="ChEBI" id="CHEBI:62731"/>
        <dbReference type="ChEBI" id="CHEBI:84443"/>
        <dbReference type="EC" id="4.1.1.130"/>
    </reaction>
</comment>
<evidence type="ECO:0000256" key="1">
    <source>
        <dbReference type="ARBA" id="ARBA00022688"/>
    </source>
</evidence>
<keyword evidence="7" id="KW-0862">Zinc</keyword>
<gene>
    <name evidence="7" type="primary">COQ4</name>
    <name evidence="8" type="ORF">HG537_0H00460</name>
</gene>
<keyword evidence="7" id="KW-0479">Metal-binding</keyword>
<dbReference type="GO" id="GO:0120539">
    <property type="term" value="F:4-hydroxy-3-methoxy-5-polyprenylbenzoate decarboxylase activity"/>
    <property type="evidence" value="ECO:0007669"/>
    <property type="project" value="UniProtKB-EC"/>
</dbReference>
<keyword evidence="5 7" id="KW-0456">Lyase</keyword>